<dbReference type="PANTHER" id="PTHR11516:SF60">
    <property type="entry name" value="PYRUVATE DEHYDROGENASE E1 COMPONENT SUBUNIT ALPHA"/>
    <property type="match status" value="1"/>
</dbReference>
<dbReference type="PANTHER" id="PTHR11516">
    <property type="entry name" value="PYRUVATE DEHYDROGENASE E1 COMPONENT, ALPHA SUBUNIT BACTERIAL AND ORGANELLAR"/>
    <property type="match status" value="1"/>
</dbReference>
<comment type="cofactor">
    <cofactor evidence="1">
        <name>thiamine diphosphate</name>
        <dbReference type="ChEBI" id="CHEBI:58937"/>
    </cofactor>
</comment>
<dbReference type="Proteomes" id="UP000053144">
    <property type="component" value="Chromosome 2"/>
</dbReference>
<reference evidence="6" key="1">
    <citation type="journal article" date="2015" name="Proc. Natl. Acad. Sci. U.S.A.">
        <title>Genome sequencing of adzuki bean (Vigna angularis) provides insight into high starch and low fat accumulation and domestication.</title>
        <authorList>
            <person name="Yang K."/>
            <person name="Tian Z."/>
            <person name="Chen C."/>
            <person name="Luo L."/>
            <person name="Zhao B."/>
            <person name="Wang Z."/>
            <person name="Yu L."/>
            <person name="Li Y."/>
            <person name="Sun Y."/>
            <person name="Li W."/>
            <person name="Chen Y."/>
            <person name="Li Y."/>
            <person name="Zhang Y."/>
            <person name="Ai D."/>
            <person name="Zhao J."/>
            <person name="Shang C."/>
            <person name="Ma Y."/>
            <person name="Wu B."/>
            <person name="Wang M."/>
            <person name="Gao L."/>
            <person name="Sun D."/>
            <person name="Zhang P."/>
            <person name="Guo F."/>
            <person name="Wang W."/>
            <person name="Li Y."/>
            <person name="Wang J."/>
            <person name="Varshney R.K."/>
            <person name="Wang J."/>
            <person name="Ling H.Q."/>
            <person name="Wan P."/>
        </authorList>
    </citation>
    <scope>NUCLEOTIDE SEQUENCE</scope>
    <source>
        <strain evidence="6">cv. Jingnong 6</strain>
    </source>
</reference>
<evidence type="ECO:0000256" key="3">
    <source>
        <dbReference type="ARBA" id="ARBA00023052"/>
    </source>
</evidence>
<dbReference type="InterPro" id="IPR029061">
    <property type="entry name" value="THDP-binding"/>
</dbReference>
<dbReference type="EMBL" id="CM003372">
    <property type="protein sequence ID" value="KOM34623.1"/>
    <property type="molecule type" value="Genomic_DNA"/>
</dbReference>
<name>A0A0L9TVK3_PHAAN</name>
<sequence length="131" mass="14865">MAPSCSAIAIESAETPFPLTVDTSLPFTAHRCDEPSLAVEISVAELFSFFRNMTLMRWIEIATNSLYKAKLICGFCHLYDGHEVVVMGMKVAIRHKDCIITAYRDHCTFLSRSETLIEVFRRAHGLLRRLL</sequence>
<accession>A0A0L9TVK3</accession>
<organism evidence="5 6">
    <name type="scientific">Phaseolus angularis</name>
    <name type="common">Azuki bean</name>
    <name type="synonym">Vigna angularis</name>
    <dbReference type="NCBI Taxonomy" id="3914"/>
    <lineage>
        <taxon>Eukaryota</taxon>
        <taxon>Viridiplantae</taxon>
        <taxon>Streptophyta</taxon>
        <taxon>Embryophyta</taxon>
        <taxon>Tracheophyta</taxon>
        <taxon>Spermatophyta</taxon>
        <taxon>Magnoliopsida</taxon>
        <taxon>eudicotyledons</taxon>
        <taxon>Gunneridae</taxon>
        <taxon>Pentapetalae</taxon>
        <taxon>rosids</taxon>
        <taxon>fabids</taxon>
        <taxon>Fabales</taxon>
        <taxon>Fabaceae</taxon>
        <taxon>Papilionoideae</taxon>
        <taxon>50 kb inversion clade</taxon>
        <taxon>NPAAA clade</taxon>
        <taxon>indigoferoid/millettioid clade</taxon>
        <taxon>Phaseoleae</taxon>
        <taxon>Vigna</taxon>
    </lineage>
</organism>
<dbReference type="AlphaFoldDB" id="A0A0L9TVK3"/>
<feature type="domain" description="Dehydrogenase E1 component" evidence="4">
    <location>
        <begin position="52"/>
        <end position="125"/>
    </location>
</feature>
<evidence type="ECO:0000256" key="1">
    <source>
        <dbReference type="ARBA" id="ARBA00001964"/>
    </source>
</evidence>
<dbReference type="GO" id="GO:0004739">
    <property type="term" value="F:pyruvate dehydrogenase (acetyl-transferring) activity"/>
    <property type="evidence" value="ECO:0007669"/>
    <property type="project" value="TreeGrafter"/>
</dbReference>
<evidence type="ECO:0000259" key="4">
    <source>
        <dbReference type="Pfam" id="PF00676"/>
    </source>
</evidence>
<proteinExistence type="predicted"/>
<dbReference type="STRING" id="3914.A0A0L9TVK3"/>
<evidence type="ECO:0000313" key="6">
    <source>
        <dbReference type="Proteomes" id="UP000053144"/>
    </source>
</evidence>
<evidence type="ECO:0000256" key="2">
    <source>
        <dbReference type="ARBA" id="ARBA00023002"/>
    </source>
</evidence>
<dbReference type="Pfam" id="PF00676">
    <property type="entry name" value="E1_dh"/>
    <property type="match status" value="1"/>
</dbReference>
<keyword evidence="2" id="KW-0560">Oxidoreductase</keyword>
<dbReference type="Gramene" id="KOM34623">
    <property type="protein sequence ID" value="KOM34623"/>
    <property type="gene ID" value="LR48_Vigan02g077300"/>
</dbReference>
<keyword evidence="3" id="KW-0786">Thiamine pyrophosphate</keyword>
<protein>
    <recommendedName>
        <fullName evidence="4">Dehydrogenase E1 component domain-containing protein</fullName>
    </recommendedName>
</protein>
<evidence type="ECO:0000313" key="5">
    <source>
        <dbReference type="EMBL" id="KOM34623.1"/>
    </source>
</evidence>
<dbReference type="SUPFAM" id="SSF52518">
    <property type="entry name" value="Thiamin diphosphate-binding fold (THDP-binding)"/>
    <property type="match status" value="1"/>
</dbReference>
<dbReference type="Gene3D" id="3.40.50.970">
    <property type="match status" value="1"/>
</dbReference>
<gene>
    <name evidence="5" type="ORF">LR48_Vigan02g077300</name>
</gene>
<dbReference type="InterPro" id="IPR001017">
    <property type="entry name" value="DH_E1"/>
</dbReference>
<dbReference type="InterPro" id="IPR050642">
    <property type="entry name" value="PDH_E1_Alpha_Subunit"/>
</dbReference>
<dbReference type="GO" id="GO:0006086">
    <property type="term" value="P:pyruvate decarboxylation to acetyl-CoA"/>
    <property type="evidence" value="ECO:0007669"/>
    <property type="project" value="TreeGrafter"/>
</dbReference>